<evidence type="ECO:0000313" key="1">
    <source>
        <dbReference type="EMBL" id="AIE87768.1"/>
    </source>
</evidence>
<dbReference type="HOGENOM" id="CLU_3290002_0_0_0"/>
<organism evidence="1 2">
    <name type="scientific">Fimbriimonas ginsengisoli Gsoil 348</name>
    <dbReference type="NCBI Taxonomy" id="661478"/>
    <lineage>
        <taxon>Bacteria</taxon>
        <taxon>Bacillati</taxon>
        <taxon>Armatimonadota</taxon>
        <taxon>Fimbriimonadia</taxon>
        <taxon>Fimbriimonadales</taxon>
        <taxon>Fimbriimonadaceae</taxon>
        <taxon>Fimbriimonas</taxon>
    </lineage>
</organism>
<dbReference type="EMBL" id="CP007139">
    <property type="protein sequence ID" value="AIE87768.1"/>
    <property type="molecule type" value="Genomic_DNA"/>
</dbReference>
<reference evidence="1 2" key="1">
    <citation type="journal article" date="2014" name="PLoS ONE">
        <title>The first complete genome sequence of the class fimbriimonadia in the phylum armatimonadetes.</title>
        <authorList>
            <person name="Hu Z.Y."/>
            <person name="Wang Y.Z."/>
            <person name="Im W.T."/>
            <person name="Wang S.Y."/>
            <person name="Zhao G.P."/>
            <person name="Zheng H.J."/>
            <person name="Quan Z.X."/>
        </authorList>
    </citation>
    <scope>NUCLEOTIDE SEQUENCE [LARGE SCALE GENOMIC DNA]</scope>
    <source>
        <strain evidence="1">Gsoil 348</strain>
    </source>
</reference>
<accession>A0A068NW60</accession>
<protein>
    <submittedName>
        <fullName evidence="1">Uncharacterized protein</fullName>
    </submittedName>
</protein>
<evidence type="ECO:0000313" key="2">
    <source>
        <dbReference type="Proteomes" id="UP000027982"/>
    </source>
</evidence>
<dbReference type="AlphaFoldDB" id="A0A068NW60"/>
<name>A0A068NW60_FIMGI</name>
<dbReference type="Proteomes" id="UP000027982">
    <property type="component" value="Chromosome"/>
</dbReference>
<sequence length="40" mass="4474">MRLLSLEFSSCHCSVLNPFVSARRATRRPISVSPQSARRG</sequence>
<keyword evidence="2" id="KW-1185">Reference proteome</keyword>
<dbReference type="KEGG" id="fgi:OP10G_4400"/>
<proteinExistence type="predicted"/>
<gene>
    <name evidence="1" type="ORF">OP10G_4400</name>
</gene>